<sequence>MDDAVAAAVGRFDRPDGLLALRALLALPAGVRPDAVLCFSDLLAIGAQRALYEAGVDCPGEVAVAGIDGSQEALCSTPSLTTVIPDKAAIAALAVGCLPDRIGAAEPLPFEVRPAPYRLVARESTEGVRRPLPV</sequence>
<evidence type="ECO:0000256" key="2">
    <source>
        <dbReference type="ARBA" id="ARBA00023125"/>
    </source>
</evidence>
<dbReference type="EMBL" id="BAAAMU010000030">
    <property type="protein sequence ID" value="GAA1642095.1"/>
    <property type="molecule type" value="Genomic_DNA"/>
</dbReference>
<dbReference type="Pfam" id="PF13377">
    <property type="entry name" value="Peripla_BP_3"/>
    <property type="match status" value="1"/>
</dbReference>
<dbReference type="PANTHER" id="PTHR30146:SF153">
    <property type="entry name" value="LACTOSE OPERON REPRESSOR"/>
    <property type="match status" value="1"/>
</dbReference>
<dbReference type="InterPro" id="IPR046335">
    <property type="entry name" value="LacI/GalR-like_sensor"/>
</dbReference>
<gene>
    <name evidence="5" type="ORF">GCM10009733_043910</name>
</gene>
<evidence type="ECO:0000256" key="3">
    <source>
        <dbReference type="ARBA" id="ARBA00023163"/>
    </source>
</evidence>
<dbReference type="Proteomes" id="UP001500064">
    <property type="component" value="Unassembled WGS sequence"/>
</dbReference>
<dbReference type="InterPro" id="IPR028082">
    <property type="entry name" value="Peripla_BP_I"/>
</dbReference>
<accession>A0ABN2FDL0</accession>
<keyword evidence="3" id="KW-0804">Transcription</keyword>
<dbReference type="Gene3D" id="3.40.50.2300">
    <property type="match status" value="1"/>
</dbReference>
<keyword evidence="1" id="KW-0805">Transcription regulation</keyword>
<keyword evidence="2" id="KW-0238">DNA-binding</keyword>
<comment type="caution">
    <text evidence="5">The sequence shown here is derived from an EMBL/GenBank/DDBJ whole genome shotgun (WGS) entry which is preliminary data.</text>
</comment>
<evidence type="ECO:0000256" key="1">
    <source>
        <dbReference type="ARBA" id="ARBA00023015"/>
    </source>
</evidence>
<organism evidence="5 6">
    <name type="scientific">Nonomuraea maheshkhaliensis</name>
    <dbReference type="NCBI Taxonomy" id="419590"/>
    <lineage>
        <taxon>Bacteria</taxon>
        <taxon>Bacillati</taxon>
        <taxon>Actinomycetota</taxon>
        <taxon>Actinomycetes</taxon>
        <taxon>Streptosporangiales</taxon>
        <taxon>Streptosporangiaceae</taxon>
        <taxon>Nonomuraea</taxon>
    </lineage>
</organism>
<name>A0ABN2FDL0_9ACTN</name>
<proteinExistence type="predicted"/>
<dbReference type="RefSeq" id="WP_346107418.1">
    <property type="nucleotide sequence ID" value="NZ_BAAAMU010000030.1"/>
</dbReference>
<feature type="domain" description="Transcriptional regulator LacI/GalR-like sensor" evidence="4">
    <location>
        <begin position="22"/>
        <end position="125"/>
    </location>
</feature>
<evidence type="ECO:0000259" key="4">
    <source>
        <dbReference type="Pfam" id="PF13377"/>
    </source>
</evidence>
<dbReference type="SUPFAM" id="SSF53822">
    <property type="entry name" value="Periplasmic binding protein-like I"/>
    <property type="match status" value="1"/>
</dbReference>
<reference evidence="5 6" key="1">
    <citation type="journal article" date="2019" name="Int. J. Syst. Evol. Microbiol.">
        <title>The Global Catalogue of Microorganisms (GCM) 10K type strain sequencing project: providing services to taxonomists for standard genome sequencing and annotation.</title>
        <authorList>
            <consortium name="The Broad Institute Genomics Platform"/>
            <consortium name="The Broad Institute Genome Sequencing Center for Infectious Disease"/>
            <person name="Wu L."/>
            <person name="Ma J."/>
        </authorList>
    </citation>
    <scope>NUCLEOTIDE SEQUENCE [LARGE SCALE GENOMIC DNA]</scope>
    <source>
        <strain evidence="5 6">JCM 13929</strain>
    </source>
</reference>
<evidence type="ECO:0000313" key="6">
    <source>
        <dbReference type="Proteomes" id="UP001500064"/>
    </source>
</evidence>
<protein>
    <recommendedName>
        <fullName evidence="4">Transcriptional regulator LacI/GalR-like sensor domain-containing protein</fullName>
    </recommendedName>
</protein>
<keyword evidence="6" id="KW-1185">Reference proteome</keyword>
<evidence type="ECO:0000313" key="5">
    <source>
        <dbReference type="EMBL" id="GAA1642095.1"/>
    </source>
</evidence>
<dbReference type="PANTHER" id="PTHR30146">
    <property type="entry name" value="LACI-RELATED TRANSCRIPTIONAL REPRESSOR"/>
    <property type="match status" value="1"/>
</dbReference>